<evidence type="ECO:0000256" key="4">
    <source>
        <dbReference type="SAM" id="SignalP"/>
    </source>
</evidence>
<name>A0ABP3RYY8_9ACTN</name>
<sequence>MSLRRRRSRSVAAGGISALTALALLGAAAPAVADEGGVEGAATPAELLDAVRAKNPVGPPVKEAVTAESALLAARVYGHRVEVLDRRSETSTTWANPQGTLTTTLSGGPVRLLRDGKWVDVDATLNRRSDGAVEAEAHPGELRLAGPGGARARSAKAAAQAPASAARDLITLGAGNRKIGVQWKGGLPAPVLDGPRATYPDAVPGADLVVDATRTGFEQYLNLKERPADGAAPMTLPLRIPGLTAAQQADGSVAFTDRASGEQVATMPAPVMWDARVDERSGERVRTQRVPMTVAQDGDTVELRLTPDAGFLADPATKYPVTIDPATDTLSVLFDTFVQGGDTTDQSASTDLKLGWPGDHAGTTKRTARSFLTWETGQFADALVTDAELALYNYHSWSCEKRGWEVWAADPADTGSRWTRQPALKQKVATSTETRSAACGNAGRVSADVTELARTWASAKAATGSVALKAADESDTYAWKRFYSSEATEDKIPQLTVTFNYRPKPGTHLQAGTPFFSEGGVYKVNSLTPTLRFTTQDVNEDDEVQGTFEVTDKATGEVVALFNSPFVRSGSTASAKVPAGKLATGRAYTFRTTTYDRRHYANGWSDPVTFTVDTAWQPGAAIDAYGAANAALEAADVAPATTSTSAFAAVAETATGTVTVPWDANGRIEVKPDDIAAVGIGSGAPLVRRGVNVNGSVVHADPASPVDTVVQPTLEGGSRTLQIIKNARAPHEYRVPVELPAGAKLRQEPDGSVVIVPANPDEPVAPINAPWAKDATGRPVPTSYRVEGDTLVQAVSFDATTAFPVVADPWWNPFSWNWKRIGKKVKSAAKKCGVGALAAYVPVQSHHVSVNIQRARAGLRMVKFAGGPWGYVSVAVAGCLMGQLS</sequence>
<keyword evidence="2" id="KW-0964">Secreted</keyword>
<dbReference type="RefSeq" id="WP_344078842.1">
    <property type="nucleotide sequence ID" value="NZ_BAAACA010000043.1"/>
</dbReference>
<dbReference type="NCBIfam" id="NF033679">
    <property type="entry name" value="DNRLRE_dom"/>
    <property type="match status" value="1"/>
</dbReference>
<proteinExistence type="predicted"/>
<comment type="caution">
    <text evidence="6">The sequence shown here is derived from an EMBL/GenBank/DDBJ whole genome shotgun (WGS) entry which is preliminary data.</text>
</comment>
<accession>A0ABP3RYY8</accession>
<evidence type="ECO:0000256" key="1">
    <source>
        <dbReference type="ARBA" id="ARBA00004613"/>
    </source>
</evidence>
<evidence type="ECO:0000313" key="6">
    <source>
        <dbReference type="EMBL" id="GAA0621395.1"/>
    </source>
</evidence>
<comment type="subcellular location">
    <subcellularLocation>
        <location evidence="1">Secreted</location>
    </subcellularLocation>
</comment>
<evidence type="ECO:0000259" key="5">
    <source>
        <dbReference type="Pfam" id="PF24517"/>
    </source>
</evidence>
<keyword evidence="3 4" id="KW-0732">Signal</keyword>
<dbReference type="Proteomes" id="UP001500668">
    <property type="component" value="Unassembled WGS sequence"/>
</dbReference>
<protein>
    <recommendedName>
        <fullName evidence="5">Carbohydrate-binding module family 96 domain-containing protein</fullName>
    </recommendedName>
</protein>
<dbReference type="Pfam" id="PF24517">
    <property type="entry name" value="CBM96"/>
    <property type="match status" value="1"/>
</dbReference>
<reference evidence="7" key="1">
    <citation type="journal article" date="2019" name="Int. J. Syst. Evol. Microbiol.">
        <title>The Global Catalogue of Microorganisms (GCM) 10K type strain sequencing project: providing services to taxonomists for standard genome sequencing and annotation.</title>
        <authorList>
            <consortium name="The Broad Institute Genomics Platform"/>
            <consortium name="The Broad Institute Genome Sequencing Center for Infectious Disease"/>
            <person name="Wu L."/>
            <person name="Ma J."/>
        </authorList>
    </citation>
    <scope>NUCLEOTIDE SEQUENCE [LARGE SCALE GENOMIC DNA]</scope>
    <source>
        <strain evidence="7">JCM 5067</strain>
    </source>
</reference>
<dbReference type="InterPro" id="IPR055372">
    <property type="entry name" value="CBM96"/>
</dbReference>
<gene>
    <name evidence="6" type="ORF">GCM10010394_60060</name>
</gene>
<feature type="signal peptide" evidence="4">
    <location>
        <begin position="1"/>
        <end position="33"/>
    </location>
</feature>
<evidence type="ECO:0000313" key="7">
    <source>
        <dbReference type="Proteomes" id="UP001500668"/>
    </source>
</evidence>
<organism evidence="6 7">
    <name type="scientific">Streptomyces crystallinus</name>
    <dbReference type="NCBI Taxonomy" id="68191"/>
    <lineage>
        <taxon>Bacteria</taxon>
        <taxon>Bacillati</taxon>
        <taxon>Actinomycetota</taxon>
        <taxon>Actinomycetes</taxon>
        <taxon>Kitasatosporales</taxon>
        <taxon>Streptomycetaceae</taxon>
        <taxon>Streptomyces</taxon>
    </lineage>
</organism>
<evidence type="ECO:0000256" key="3">
    <source>
        <dbReference type="ARBA" id="ARBA00022729"/>
    </source>
</evidence>
<dbReference type="EMBL" id="BAAACA010000043">
    <property type="protein sequence ID" value="GAA0621395.1"/>
    <property type="molecule type" value="Genomic_DNA"/>
</dbReference>
<feature type="chain" id="PRO_5046457076" description="Carbohydrate-binding module family 96 domain-containing protein" evidence="4">
    <location>
        <begin position="34"/>
        <end position="885"/>
    </location>
</feature>
<feature type="domain" description="Carbohydrate-binding module family 96" evidence="5">
    <location>
        <begin position="328"/>
        <end position="498"/>
    </location>
</feature>
<evidence type="ECO:0000256" key="2">
    <source>
        <dbReference type="ARBA" id="ARBA00022525"/>
    </source>
</evidence>
<keyword evidence="7" id="KW-1185">Reference proteome</keyword>